<comment type="caution">
    <text evidence="3">The sequence shown here is derived from an EMBL/GenBank/DDBJ whole genome shotgun (WGS) entry which is preliminary data.</text>
</comment>
<dbReference type="SUPFAM" id="SSF53474">
    <property type="entry name" value="alpha/beta-Hydrolases"/>
    <property type="match status" value="1"/>
</dbReference>
<dbReference type="OrthoDB" id="2152029at2759"/>
<feature type="domain" description="Alpha/beta hydrolase fold-3" evidence="2">
    <location>
        <begin position="124"/>
        <end position="340"/>
    </location>
</feature>
<dbReference type="InterPro" id="IPR013094">
    <property type="entry name" value="AB_hydrolase_3"/>
</dbReference>
<dbReference type="PANTHER" id="PTHR48081:SF11">
    <property type="entry name" value="ALPHA_BETA HYDROLASE FOLD-3 DOMAIN-CONTAINING PROTEIN-RELATED"/>
    <property type="match status" value="1"/>
</dbReference>
<dbReference type="InterPro" id="IPR050300">
    <property type="entry name" value="GDXG_lipolytic_enzyme"/>
</dbReference>
<protein>
    <recommendedName>
        <fullName evidence="2">Alpha/beta hydrolase fold-3 domain-containing protein</fullName>
    </recommendedName>
</protein>
<dbReference type="EMBL" id="JACBAD010001954">
    <property type="protein sequence ID" value="KAF7126009.1"/>
    <property type="molecule type" value="Genomic_DNA"/>
</dbReference>
<dbReference type="AlphaFoldDB" id="A0A8H6UFA3"/>
<dbReference type="InterPro" id="IPR029058">
    <property type="entry name" value="AB_hydrolase_fold"/>
</dbReference>
<organism evidence="3 4">
    <name type="scientific">Aspergillus hiratsukae</name>
    <dbReference type="NCBI Taxonomy" id="1194566"/>
    <lineage>
        <taxon>Eukaryota</taxon>
        <taxon>Fungi</taxon>
        <taxon>Dikarya</taxon>
        <taxon>Ascomycota</taxon>
        <taxon>Pezizomycotina</taxon>
        <taxon>Eurotiomycetes</taxon>
        <taxon>Eurotiomycetidae</taxon>
        <taxon>Eurotiales</taxon>
        <taxon>Aspergillaceae</taxon>
        <taxon>Aspergillus</taxon>
        <taxon>Aspergillus subgen. Fumigati</taxon>
    </lineage>
</organism>
<evidence type="ECO:0000313" key="3">
    <source>
        <dbReference type="EMBL" id="KAF7126009.1"/>
    </source>
</evidence>
<keyword evidence="4" id="KW-1185">Reference proteome</keyword>
<dbReference type="PANTHER" id="PTHR48081">
    <property type="entry name" value="AB HYDROLASE SUPERFAMILY PROTEIN C4A8.06C"/>
    <property type="match status" value="1"/>
</dbReference>
<reference evidence="3" key="1">
    <citation type="submission" date="2020-06" db="EMBL/GenBank/DDBJ databases">
        <title>Draft genome sequences of strains closely related to Aspergillus parafelis and Aspergillus hiratsukae.</title>
        <authorList>
            <person name="Dos Santos R.A.C."/>
            <person name="Rivero-Menendez O."/>
            <person name="Steenwyk J.L."/>
            <person name="Mead M.E."/>
            <person name="Goldman G.H."/>
            <person name="Alastruey-Izquierdo A."/>
            <person name="Rokas A."/>
        </authorList>
    </citation>
    <scope>NUCLEOTIDE SEQUENCE</scope>
    <source>
        <strain evidence="3">CNM-CM5793</strain>
    </source>
</reference>
<dbReference type="Gene3D" id="3.40.50.1820">
    <property type="entry name" value="alpha/beta hydrolase"/>
    <property type="match status" value="1"/>
</dbReference>
<gene>
    <name evidence="3" type="ORF">CNMCM5793_002368</name>
</gene>
<evidence type="ECO:0000313" key="4">
    <source>
        <dbReference type="Proteomes" id="UP000630445"/>
    </source>
</evidence>
<evidence type="ECO:0000259" key="2">
    <source>
        <dbReference type="Pfam" id="PF07859"/>
    </source>
</evidence>
<sequence>MRTYNTLCLVVAHLFLAVLLPPLVVICMVRKLQGKSHYPLSDEVTLAIGRNLGKLPLVFRRALGQPHSTDNISFSKRLASDTSAFDRSTICRRVSRPEFAGYWVCKGKGKRTLEDGPSDADITVLWIHGGGYIGGHPLANAAQMLRITEIAYERNITVAVFALEYTLAPEAVFPCQINQAMASYLYLLEEMEIGPSQIVIMGSSAGGHLALALLSELADASIPRPGKAMLLYPWVSLNNSGVSFNENKYKDGLSKDDLDRCASSVLGEHGREYFPHVVDFASSSLPKGLTWSHILPSATWITVGSHDLFLSDVKDFVRVATADGAAVDLDIEEGSPHGWLEYYDARNAKRYLDSPPSKDVASIMPGAQLLAAQLCNYCTEK</sequence>
<dbReference type="Proteomes" id="UP000630445">
    <property type="component" value="Unassembled WGS sequence"/>
</dbReference>
<keyword evidence="1" id="KW-0378">Hydrolase</keyword>
<accession>A0A8H6UFA3</accession>
<name>A0A8H6UFA3_9EURO</name>
<dbReference type="Pfam" id="PF07859">
    <property type="entry name" value="Abhydrolase_3"/>
    <property type="match status" value="1"/>
</dbReference>
<proteinExistence type="predicted"/>
<dbReference type="GO" id="GO:0016787">
    <property type="term" value="F:hydrolase activity"/>
    <property type="evidence" value="ECO:0007669"/>
    <property type="project" value="UniProtKB-KW"/>
</dbReference>
<evidence type="ECO:0000256" key="1">
    <source>
        <dbReference type="ARBA" id="ARBA00022801"/>
    </source>
</evidence>